<dbReference type="SMART" id="SM00343">
    <property type="entry name" value="ZnF_C2HC"/>
    <property type="match status" value="1"/>
</dbReference>
<evidence type="ECO:0000259" key="4">
    <source>
        <dbReference type="PROSITE" id="PS50158"/>
    </source>
</evidence>
<keyword evidence="5" id="KW-0808">Transferase</keyword>
<proteinExistence type="predicted"/>
<dbReference type="UniPathway" id="UPA00109">
    <property type="reaction ID" value="UER00182"/>
</dbReference>
<keyword evidence="2" id="KW-0862">Zinc</keyword>
<name>A0A438CWS8_VITVI</name>
<dbReference type="GO" id="GO:0003676">
    <property type="term" value="F:nucleic acid binding"/>
    <property type="evidence" value="ECO:0007669"/>
    <property type="project" value="InterPro"/>
</dbReference>
<keyword evidence="5" id="KW-0418">Kinase</keyword>
<evidence type="ECO:0000313" key="6">
    <source>
        <dbReference type="Proteomes" id="UP000288805"/>
    </source>
</evidence>
<sequence>MNEVEDEWALSLNDYEELMYTKLFSLKGGTKSVEEYTEEFHELRVWNQVQESEAQLAAHYIIGLQMKVQLEMTTNKPLSTTNFKTSNHASGGNNNQQASNVPNRDANKRKISMSIADNKVDLTSLCFKCGGHGHYAVVCPSKGLHFCIEEVEFELWRYQKKDETRNEYELSEECNYYDGRPYFSSATFISCPKGRVQHDGYKNAYFIHNGHEKILPPMKAVPPGGYRGFYSKNTIQLTPKVVNDIHKRGGTFLRIQVYIIGGDGTQKGAALIYKEVEKRGLQVAVAGIPKTIDNDIAVMSNEYQKPFV</sequence>
<accession>A0A438CWS8</accession>
<comment type="caution">
    <text evidence="5">The sequence shown here is derived from an EMBL/GenBank/DDBJ whole genome shotgun (WGS) entry which is preliminary data.</text>
</comment>
<dbReference type="SUPFAM" id="SSF57756">
    <property type="entry name" value="Retrovirus zinc finger-like domains"/>
    <property type="match status" value="1"/>
</dbReference>
<dbReference type="EMBL" id="QGNW01001945">
    <property type="protein sequence ID" value="RVW27656.1"/>
    <property type="molecule type" value="Genomic_DNA"/>
</dbReference>
<feature type="region of interest" description="Disordered" evidence="3">
    <location>
        <begin position="79"/>
        <end position="105"/>
    </location>
</feature>
<feature type="domain" description="CCHC-type" evidence="4">
    <location>
        <begin position="126"/>
        <end position="141"/>
    </location>
</feature>
<keyword evidence="2" id="KW-0479">Metal-binding</keyword>
<evidence type="ECO:0000256" key="3">
    <source>
        <dbReference type="SAM" id="MobiDB-lite"/>
    </source>
</evidence>
<evidence type="ECO:0000256" key="1">
    <source>
        <dbReference type="ARBA" id="ARBA00022533"/>
    </source>
</evidence>
<protein>
    <submittedName>
        <fullName evidence="5">ATP-dependent 6-phosphofructokinase 4, chloroplastic</fullName>
    </submittedName>
</protein>
<dbReference type="InterPro" id="IPR001878">
    <property type="entry name" value="Znf_CCHC"/>
</dbReference>
<keyword evidence="2" id="KW-0863">Zinc-finger</keyword>
<dbReference type="PANTHER" id="PTHR45770">
    <property type="entry name" value="ATP-DEPENDENT 6-PHOSPHOFRUCTOKINASE 1"/>
    <property type="match status" value="1"/>
</dbReference>
<dbReference type="Gene3D" id="3.40.50.450">
    <property type="match status" value="1"/>
</dbReference>
<dbReference type="InterPro" id="IPR036875">
    <property type="entry name" value="Znf_CCHC_sf"/>
</dbReference>
<dbReference type="GO" id="GO:0008270">
    <property type="term" value="F:zinc ion binding"/>
    <property type="evidence" value="ECO:0007669"/>
    <property type="project" value="UniProtKB-KW"/>
</dbReference>
<gene>
    <name evidence="5" type="primary">PFK4_0</name>
    <name evidence="5" type="ORF">CK203_104993</name>
</gene>
<dbReference type="GO" id="GO:0003872">
    <property type="term" value="F:6-phosphofructokinase activity"/>
    <property type="evidence" value="ECO:0007669"/>
    <property type="project" value="InterPro"/>
</dbReference>
<keyword evidence="1" id="KW-0021">Allosteric enzyme</keyword>
<dbReference type="InterPro" id="IPR035966">
    <property type="entry name" value="PKF_sf"/>
</dbReference>
<dbReference type="PROSITE" id="PS50158">
    <property type="entry name" value="ZF_CCHC"/>
    <property type="match status" value="1"/>
</dbReference>
<dbReference type="AlphaFoldDB" id="A0A438CWS8"/>
<dbReference type="Proteomes" id="UP000288805">
    <property type="component" value="Unassembled WGS sequence"/>
</dbReference>
<evidence type="ECO:0000313" key="5">
    <source>
        <dbReference type="EMBL" id="RVW27656.1"/>
    </source>
</evidence>
<organism evidence="5 6">
    <name type="scientific">Vitis vinifera</name>
    <name type="common">Grape</name>
    <dbReference type="NCBI Taxonomy" id="29760"/>
    <lineage>
        <taxon>Eukaryota</taxon>
        <taxon>Viridiplantae</taxon>
        <taxon>Streptophyta</taxon>
        <taxon>Embryophyta</taxon>
        <taxon>Tracheophyta</taxon>
        <taxon>Spermatophyta</taxon>
        <taxon>Magnoliopsida</taxon>
        <taxon>eudicotyledons</taxon>
        <taxon>Gunneridae</taxon>
        <taxon>Pentapetalae</taxon>
        <taxon>rosids</taxon>
        <taxon>Vitales</taxon>
        <taxon>Vitaceae</taxon>
        <taxon>Viteae</taxon>
        <taxon>Vitis</taxon>
    </lineage>
</organism>
<feature type="compositionally biased region" description="Polar residues" evidence="3">
    <location>
        <begin position="79"/>
        <end position="102"/>
    </location>
</feature>
<reference evidence="5 6" key="1">
    <citation type="journal article" date="2018" name="PLoS Genet.">
        <title>Population sequencing reveals clonal diversity and ancestral inbreeding in the grapevine cultivar Chardonnay.</title>
        <authorList>
            <person name="Roach M.J."/>
            <person name="Johnson D.L."/>
            <person name="Bohlmann J."/>
            <person name="van Vuuren H.J."/>
            <person name="Jones S.J."/>
            <person name="Pretorius I.S."/>
            <person name="Schmidt S.A."/>
            <person name="Borneman A.R."/>
        </authorList>
    </citation>
    <scope>NUCLEOTIDE SEQUENCE [LARGE SCALE GENOMIC DNA]</scope>
    <source>
        <strain evidence="6">cv. Chardonnay</strain>
        <tissue evidence="5">Leaf</tissue>
    </source>
</reference>
<evidence type="ECO:0000256" key="2">
    <source>
        <dbReference type="PROSITE-ProRule" id="PRU00047"/>
    </source>
</evidence>
<dbReference type="SUPFAM" id="SSF53784">
    <property type="entry name" value="Phosphofructokinase"/>
    <property type="match status" value="1"/>
</dbReference>
<dbReference type="InterPro" id="IPR050929">
    <property type="entry name" value="PFKA"/>
</dbReference>